<sequence length="336" mass="36331">MAPLSASAKARLERIAAGVPEAMVKLTGRSRGGAAALRAHLAYITRQGRLPAETQDGERLAGQDRLEALLEDWLLANAAQARGADGPAATQSVAFILSMPPGTPPEPVEAAARAWARAVFAGRHDWLMVRHDDTGHPHVHLTVRAVGRDGRRLGPGPGDLQQWRERFAAELRRYGIAAEATPRLARGQIRKPSPLPARKAEQRGITPHAAEAIRQAAEAEAAGPEAPEPPAWSRALQERHQAIRQAYLSHAEALERGDAADRRLACDLRRFVADLPIPLTRHQVLAVELRMVRARLSPPHPAMPAPPPGGPADVRLRDSPAVPLPDPRLPRPRGRG</sequence>
<dbReference type="Gene3D" id="3.30.930.30">
    <property type="match status" value="1"/>
</dbReference>
<accession>A0ABU0MU79</accession>
<gene>
    <name evidence="3" type="ORF">QO018_005924</name>
</gene>
<organism evidence="3 4">
    <name type="scientific">Azospirillum picis</name>
    <dbReference type="NCBI Taxonomy" id="488438"/>
    <lineage>
        <taxon>Bacteria</taxon>
        <taxon>Pseudomonadati</taxon>
        <taxon>Pseudomonadota</taxon>
        <taxon>Alphaproteobacteria</taxon>
        <taxon>Rhodospirillales</taxon>
        <taxon>Azospirillaceae</taxon>
        <taxon>Azospirillum</taxon>
    </lineage>
</organism>
<dbReference type="InterPro" id="IPR005094">
    <property type="entry name" value="Endonuclease_MobA/VirD2"/>
</dbReference>
<reference evidence="3 4" key="1">
    <citation type="submission" date="2023-07" db="EMBL/GenBank/DDBJ databases">
        <title>Genomic Encyclopedia of Type Strains, Phase IV (KMG-IV): sequencing the most valuable type-strain genomes for metagenomic binning, comparative biology and taxonomic classification.</title>
        <authorList>
            <person name="Goeker M."/>
        </authorList>
    </citation>
    <scope>NUCLEOTIDE SEQUENCE [LARGE SCALE GENOMIC DNA]</scope>
    <source>
        <strain evidence="3 4">DSM 19922</strain>
    </source>
</reference>
<name>A0ABU0MU79_9PROT</name>
<proteinExistence type="predicted"/>
<comment type="caution">
    <text evidence="3">The sequence shown here is derived from an EMBL/GenBank/DDBJ whole genome shotgun (WGS) entry which is preliminary data.</text>
</comment>
<evidence type="ECO:0000313" key="4">
    <source>
        <dbReference type="Proteomes" id="UP001244552"/>
    </source>
</evidence>
<evidence type="ECO:0000313" key="3">
    <source>
        <dbReference type="EMBL" id="MDQ0537025.1"/>
    </source>
</evidence>
<keyword evidence="4" id="KW-1185">Reference proteome</keyword>
<feature type="region of interest" description="Disordered" evidence="1">
    <location>
        <begin position="297"/>
        <end position="336"/>
    </location>
</feature>
<dbReference type="RefSeq" id="WP_209984151.1">
    <property type="nucleotide sequence ID" value="NZ_JAGINO010000013.1"/>
</dbReference>
<feature type="domain" description="MobA/VirD2-like nuclease" evidence="2">
    <location>
        <begin position="65"/>
        <end position="175"/>
    </location>
</feature>
<dbReference type="Pfam" id="PF03432">
    <property type="entry name" value="Relaxase"/>
    <property type="match status" value="1"/>
</dbReference>
<dbReference type="EMBL" id="JAUSVU010000036">
    <property type="protein sequence ID" value="MDQ0537025.1"/>
    <property type="molecule type" value="Genomic_DNA"/>
</dbReference>
<evidence type="ECO:0000256" key="1">
    <source>
        <dbReference type="SAM" id="MobiDB-lite"/>
    </source>
</evidence>
<evidence type="ECO:0000259" key="2">
    <source>
        <dbReference type="Pfam" id="PF03432"/>
    </source>
</evidence>
<dbReference type="Proteomes" id="UP001244552">
    <property type="component" value="Unassembled WGS sequence"/>
</dbReference>
<feature type="compositionally biased region" description="Pro residues" evidence="1">
    <location>
        <begin position="298"/>
        <end position="310"/>
    </location>
</feature>
<protein>
    <recommendedName>
        <fullName evidence="2">MobA/VirD2-like nuclease domain-containing protein</fullName>
    </recommendedName>
</protein>